<dbReference type="InterPro" id="IPR042104">
    <property type="entry name" value="PKS_dehydratase_sf"/>
</dbReference>
<feature type="region of interest" description="N-terminal hotdog fold" evidence="9">
    <location>
        <begin position="539"/>
        <end position="673"/>
    </location>
</feature>
<dbReference type="PANTHER" id="PTHR43775:SF22">
    <property type="entry name" value="SYNTHASE, PUTATIVE (JCVI)-RELATED"/>
    <property type="match status" value="1"/>
</dbReference>
<dbReference type="InterPro" id="IPR020843">
    <property type="entry name" value="ER"/>
</dbReference>
<dbReference type="Pfam" id="PF14765">
    <property type="entry name" value="PS-DH"/>
    <property type="match status" value="1"/>
</dbReference>
<dbReference type="Gene3D" id="3.40.50.150">
    <property type="entry name" value="Vaccinia Virus protein VP39"/>
    <property type="match status" value="1"/>
</dbReference>
<dbReference type="Gene3D" id="1.10.1200.10">
    <property type="entry name" value="ACP-like"/>
    <property type="match status" value="1"/>
</dbReference>
<dbReference type="InterPro" id="IPR029063">
    <property type="entry name" value="SAM-dependent_MTases_sf"/>
</dbReference>
<dbReference type="InterPro" id="IPR013149">
    <property type="entry name" value="ADH-like_C"/>
</dbReference>
<feature type="domain" description="PKS/mFAS DH" evidence="12">
    <location>
        <begin position="539"/>
        <end position="856"/>
    </location>
</feature>
<dbReference type="Gene3D" id="3.30.70.3290">
    <property type="match status" value="1"/>
</dbReference>
<dbReference type="InterPro" id="IPR020806">
    <property type="entry name" value="PKS_PP-bd"/>
</dbReference>
<dbReference type="InterPro" id="IPR020807">
    <property type="entry name" value="PKS_DH"/>
</dbReference>
<dbReference type="Pfam" id="PF21089">
    <property type="entry name" value="PKS_DH_N"/>
    <property type="match status" value="1"/>
</dbReference>
<evidence type="ECO:0000259" key="11">
    <source>
        <dbReference type="PROSITE" id="PS50075"/>
    </source>
</evidence>
<dbReference type="InterPro" id="IPR013968">
    <property type="entry name" value="PKS_KR"/>
</dbReference>
<dbReference type="PROSITE" id="PS50075">
    <property type="entry name" value="CARRIER"/>
    <property type="match status" value="1"/>
</dbReference>
<dbReference type="GO" id="GO:0031177">
    <property type="term" value="F:phosphopantetheine binding"/>
    <property type="evidence" value="ECO:0007669"/>
    <property type="project" value="InterPro"/>
</dbReference>
<dbReference type="SUPFAM" id="SSF47336">
    <property type="entry name" value="ACP-like"/>
    <property type="match status" value="1"/>
</dbReference>
<dbReference type="Gene3D" id="3.10.129.110">
    <property type="entry name" value="Polyketide synthase dehydratase"/>
    <property type="match status" value="1"/>
</dbReference>
<evidence type="ECO:0000256" key="2">
    <source>
        <dbReference type="ARBA" id="ARBA00022450"/>
    </source>
</evidence>
<dbReference type="InterPro" id="IPR036736">
    <property type="entry name" value="ACP-like_sf"/>
</dbReference>
<dbReference type="SUPFAM" id="SSF52151">
    <property type="entry name" value="FabD/lysophospholipase-like"/>
    <property type="match status" value="1"/>
</dbReference>
<dbReference type="InterPro" id="IPR036291">
    <property type="entry name" value="NAD(P)-bd_dom_sf"/>
</dbReference>
<dbReference type="SMART" id="SM00826">
    <property type="entry name" value="PKS_DH"/>
    <property type="match status" value="1"/>
</dbReference>
<dbReference type="InterPro" id="IPR039551">
    <property type="entry name" value="Cho/carn_acyl_trans"/>
</dbReference>
<dbReference type="InterPro" id="IPR000542">
    <property type="entry name" value="Carn_acyl_trans"/>
</dbReference>
<dbReference type="PROSITE" id="PS00440">
    <property type="entry name" value="ACYLTRANSF_C_2"/>
    <property type="match status" value="1"/>
</dbReference>
<dbReference type="InterPro" id="IPR049900">
    <property type="entry name" value="PKS_mFAS_DH"/>
</dbReference>
<keyword evidence="2" id="KW-0596">Phosphopantetheine</keyword>
<evidence type="ECO:0000256" key="5">
    <source>
        <dbReference type="ARBA" id="ARBA00022857"/>
    </source>
</evidence>
<dbReference type="Pfam" id="PF13847">
    <property type="entry name" value="Methyltransf_31"/>
    <property type="match status" value="1"/>
</dbReference>
<keyword evidence="4" id="KW-0808">Transferase</keyword>
<keyword evidence="14" id="KW-1185">Reference proteome</keyword>
<dbReference type="SUPFAM" id="SSF55048">
    <property type="entry name" value="Probable ACP-binding domain of malonyl-CoA ACP transacylase"/>
    <property type="match status" value="1"/>
</dbReference>
<protein>
    <submittedName>
        <fullName evidence="13">PKS/NRPS-like protein biosynthetic cluster</fullName>
    </submittedName>
</protein>
<dbReference type="Pfam" id="PF00755">
    <property type="entry name" value="Carn_acyltransf"/>
    <property type="match status" value="1"/>
</dbReference>
<feature type="region of interest" description="C-terminal hotdog fold" evidence="9">
    <location>
        <begin position="699"/>
        <end position="856"/>
    </location>
</feature>
<dbReference type="SMART" id="SM00823">
    <property type="entry name" value="PKS_PP"/>
    <property type="match status" value="1"/>
</dbReference>
<dbReference type="GO" id="GO:0006633">
    <property type="term" value="P:fatty acid biosynthetic process"/>
    <property type="evidence" value="ECO:0007669"/>
    <property type="project" value="TreeGrafter"/>
</dbReference>
<feature type="active site" description="Proton acceptor; for dehydratase activity" evidence="9">
    <location>
        <position position="571"/>
    </location>
</feature>
<dbReference type="PROSITE" id="PS00439">
    <property type="entry name" value="ACYLTRANSF_C_1"/>
    <property type="match status" value="1"/>
</dbReference>
<dbReference type="GO" id="GO:0004312">
    <property type="term" value="F:fatty acid synthase activity"/>
    <property type="evidence" value="ECO:0007669"/>
    <property type="project" value="TreeGrafter"/>
</dbReference>
<feature type="compositionally biased region" description="Acidic residues" evidence="10">
    <location>
        <begin position="1996"/>
        <end position="2005"/>
    </location>
</feature>
<dbReference type="GO" id="GO:0044550">
    <property type="term" value="P:secondary metabolite biosynthetic process"/>
    <property type="evidence" value="ECO:0007669"/>
    <property type="project" value="UniProtKB-ARBA"/>
</dbReference>
<dbReference type="InterPro" id="IPR049552">
    <property type="entry name" value="PKS_DH_N"/>
</dbReference>
<dbReference type="CDD" id="cd02440">
    <property type="entry name" value="AdoMet_MTases"/>
    <property type="match status" value="1"/>
</dbReference>
<dbReference type="SUPFAM" id="SSF50129">
    <property type="entry name" value="GroES-like"/>
    <property type="match status" value="1"/>
</dbReference>
<evidence type="ECO:0000313" key="13">
    <source>
        <dbReference type="EMBL" id="KAK3177895.1"/>
    </source>
</evidence>
<dbReference type="Pfam" id="PF22621">
    <property type="entry name" value="CurL-like_PKS_C"/>
    <property type="match status" value="1"/>
</dbReference>
<feature type="domain" description="Carrier" evidence="11">
    <location>
        <begin position="1911"/>
        <end position="1985"/>
    </location>
</feature>
<gene>
    <name evidence="13" type="ORF">OEA41_000027</name>
</gene>
<dbReference type="PROSITE" id="PS52019">
    <property type="entry name" value="PKS_MFAS_DH"/>
    <property type="match status" value="1"/>
</dbReference>
<dbReference type="CDD" id="cd05195">
    <property type="entry name" value="enoyl_red"/>
    <property type="match status" value="1"/>
</dbReference>
<dbReference type="InterPro" id="IPR042231">
    <property type="entry name" value="Cho/carn_acyl_trans_2"/>
</dbReference>
<evidence type="ECO:0000256" key="3">
    <source>
        <dbReference type="ARBA" id="ARBA00022553"/>
    </source>
</evidence>
<evidence type="ECO:0000256" key="10">
    <source>
        <dbReference type="SAM" id="MobiDB-lite"/>
    </source>
</evidence>
<sequence length="2603" mass="286529">MEHVILEACPDGFSEAMGSRTQVVAQIHRPLTAGYRDELTHFRPETLTNHTDQKLTIPSMSIDAVRPQLFVLSARSEGSAMQLAGKLKQWANAQGNVEHYFHDLAYSLSSRRSMMQWRSSFVAGSGQELIAGLSQKALRANRVSEKRQIVFVFTGQGAQWAGMGRELLKTHSKFAESITKSDVILEGLGASWSLLEELELDASKSRMNQSGIAQPASTALQIALVDLLATIGITPQIVLGHSSGEMGAAYAAGAISHRAALKIAYCRSFVSSLCRRRVSNKGAMLSVGLSEEKVLPFLNKTRTGTASLACVNSPSSTTISGDEAAILEISDTLSQQDVFCRRLNVDTAYHSHHMRGVAEEYRRSLGTLDTQSLRDGVRFISTVTAKEKLDRFGSAYWVENLVSRVQFCDALRNYCRMELGNHEKHEAQPMHIIIEIGPHKALATPIRQTIAQGFGHLNHAYLPTLLRGRGAVHAILDTAGRTFDLGHPVNLIIANALICPQHQTRVLNNLPTYPWDHSNTYWHESRLSKDYRLRTHPVHDLLGVRIITSTSLEPSWRHVIGIDTFPWLADHVVDGLTIFPGAGYLCMAIEASRQIIHDSQPLHIVRNIIIRHASFSKALVIPPAPTKVELQLCLRLLEAADAPCYEFRIFALSQDDVWYEHCRGQVISDIVAQSSTSNVDHNGSPTRDVLLSSMPAGCLRTMKSEALYGQLSSNGNGNAYGPCFAAVSELSIGKGHAVSQVCIADVRSIMPSNYQQPHTIHPTTLDALMHAALPLYIEWHGAGSIVPVTIKEIVISTNIANTPGTKLIAATTLASNGTRSARAEISVFEGDDQSKQDPVLTISGADIRGLGATPTCEKPSLSPSCGSYVMKWAPDVDYLTSTINGTSSNVSTADFLKHLRFKLSQMAILEIEAGKGHTAARIIRELSDEDMMPIRCYNFTDKTADLFQEAQGHLHDLEALMQFKVLDIQHNPLEQGFARESFDLIIATSLFPAEHNLDKALGNIRKLLKRGGRLIFSKEAMSCAGDLESVLLQHGFDGVELCLDDTKFTSATGMTIVSKAIDTDLQTLLPSIKILAGEGLETFASGIVSASKDRGLQISMTTWASKMSETQAVYIILDNGASPLLAKPSHNRFQQISNLVRGRSSIFWINAQEGARTAMNPLKGLITGFARTARAENGDLNLITLDVQEAIDGCLPLLLQTIMDIMSVSFKNSARPPDLAETEYAFRDGQVLIPRLVPTTRIQRGMARDTSQSTVEMRAFLQPHSRLRLSMGATMPAESFFFVDDEFMQRPLDSSTVEISVRAHHLSFVDATSAPASIGETARIRELSGIVSGLGHDAARKFQLGDRVCAWTYDGVVYANYARVEINNVSHLPDSIPMTLGATIPIPFMTAYYALVEIVNLQRDQSILIHGAISDIGQAVIQVASHIGAQVLASVSTNAEREELQTRFELRSSNILPEKELRLSHIVSSLTKGRGADAVINLLASNSLSDLGACVAPLGVFVQIGQPSNSISDSSIWLPLDKHATAVSFDLVTVIEHRPKKLATLLEDVMSILKHEKHAVVHQITTTPMAKIEIAFREARSQTGSGKVVLEVDEDTHVKVVNSRSAHTQLRESTLDEDATYIIAGGLGDLGQKLSRFMAACGAKTIVLLSRRELTPSATQSLEDELRLLSAGLRIYSMGCDIADRSMMTEVVSTFEKLGLPPVKGVVQSATVLHDRVLEQMTVEDFEAPLHTKVYGTHYLSEAFKTSSLDFFVMLSSLSGVVGSRGQANYAAGNTYQDALANSHEHSETRFIALDLGMIEDSDAYKDSEGQVRLNNLLRQGWIPVQSEELLKLFAYAISPEAREDECRQLVTGIDGKSIHEAENPTPAMKSAVFIHVRGTHASEESLEDAGAGQSYRDSIARSEGLAEMYSIISAGISRQLSNITAFDQDKIDLESPLLDFGLDSLLAIELKNWISLEFDAPIQASEILDEPSVTALSAKVASRSKLMARFAEENSQTEDTDVNEADSVQPPEMSQMPLTDGVDHGRTSSSTLPRLPLPDLEATLDLYLTSARSFLSEERFKRTSSAIEEFQKDHGQQLQQRLIRRREHSHIDNWQYDLQVHGVYLNRRDPIHPYGTFYGGHVITDFAHGQAERAAVISAAAFDFKQRLNASSMEQGYMNEEPLCMDSLKWLFNATREPGIGTDMMCKYPGNDYLVALRRGHVFKVPLVEKGRAVPYLKLKAKFQAILDCSGETLSAVAALSAAERNRWAEVRGILRSMNAANNALVDMIEASAFIICLDDGSPLTSSQRCNQFLLGDPGNRWSDKTLQFVVCENGVSAYVCEHSMLDAVSLKQINRFITQAIIEYKPEVQSLRQVIAPGGTVEEYSFTTNEVIEGRIDQVQRHFKTAYIPVEFSHFQLETFGSTFLHTHKIPSKTGLQLVIQLASLIYFGEQHSSWEILTMMLFHKGRLDWMQVISPAMFAFCRAAISCDIPEAEVAGLLRDAANAHTVTMARTARGHGFAAHLEALQEVLHEDEPVPELFMDPTWAMMHVTSTRKIKTDASEGLMAQEAGFFMPDPESVWVHYEVEENGCGYYIQSTEGRTTAFCEALKRAAGRVKHLLEL</sequence>
<dbReference type="InterPro" id="IPR057326">
    <property type="entry name" value="KR_dom"/>
</dbReference>
<comment type="caution">
    <text evidence="13">The sequence shown here is derived from an EMBL/GenBank/DDBJ whole genome shotgun (WGS) entry which is preliminary data.</text>
</comment>
<dbReference type="Gene3D" id="3.40.50.720">
    <property type="entry name" value="NAD(P)-binding Rossmann-like Domain"/>
    <property type="match status" value="2"/>
</dbReference>
<dbReference type="Gene3D" id="3.30.559.10">
    <property type="entry name" value="Chloramphenicol acetyltransferase-like domain"/>
    <property type="match status" value="1"/>
</dbReference>
<dbReference type="InterPro" id="IPR025714">
    <property type="entry name" value="Methyltranfer_dom"/>
</dbReference>
<dbReference type="Gene3D" id="3.90.180.10">
    <property type="entry name" value="Medium-chain alcohol dehydrogenases, catalytic domain"/>
    <property type="match status" value="1"/>
</dbReference>
<feature type="active site" description="Proton acceptor" evidence="8">
    <location>
        <position position="2324"/>
    </location>
</feature>
<feature type="region of interest" description="Disordered" evidence="10">
    <location>
        <begin position="1992"/>
        <end position="2035"/>
    </location>
</feature>
<evidence type="ECO:0000313" key="14">
    <source>
        <dbReference type="Proteomes" id="UP001276659"/>
    </source>
</evidence>
<dbReference type="Proteomes" id="UP001276659">
    <property type="component" value="Unassembled WGS sequence"/>
</dbReference>
<dbReference type="InterPro" id="IPR011032">
    <property type="entry name" value="GroES-like_sf"/>
</dbReference>
<name>A0AAE0DPE5_9LECA</name>
<proteinExistence type="inferred from homology"/>
<feature type="active site" description="Proton donor; for dehydratase activity" evidence="9">
    <location>
        <position position="766"/>
    </location>
</feature>
<keyword evidence="5" id="KW-0521">NADP</keyword>
<organism evidence="13 14">
    <name type="scientific">Lepraria neglecta</name>
    <dbReference type="NCBI Taxonomy" id="209136"/>
    <lineage>
        <taxon>Eukaryota</taxon>
        <taxon>Fungi</taxon>
        <taxon>Dikarya</taxon>
        <taxon>Ascomycota</taxon>
        <taxon>Pezizomycotina</taxon>
        <taxon>Lecanoromycetes</taxon>
        <taxon>OSLEUM clade</taxon>
        <taxon>Lecanoromycetidae</taxon>
        <taxon>Lecanorales</taxon>
        <taxon>Lecanorineae</taxon>
        <taxon>Stereocaulaceae</taxon>
        <taxon>Lepraria</taxon>
    </lineage>
</organism>
<dbReference type="SMART" id="SM00827">
    <property type="entry name" value="PKS_AT"/>
    <property type="match status" value="1"/>
</dbReference>
<evidence type="ECO:0000256" key="6">
    <source>
        <dbReference type="ARBA" id="ARBA00023268"/>
    </source>
</evidence>
<evidence type="ECO:0000256" key="8">
    <source>
        <dbReference type="PIRSR" id="PIRSR600542-1"/>
    </source>
</evidence>
<dbReference type="InterPro" id="IPR050091">
    <property type="entry name" value="PKS_NRPS_Biosynth_Enz"/>
</dbReference>
<dbReference type="InterPro" id="IPR001227">
    <property type="entry name" value="Ac_transferase_dom_sf"/>
</dbReference>
<dbReference type="Pfam" id="PF08659">
    <property type="entry name" value="KR"/>
    <property type="match status" value="1"/>
</dbReference>
<dbReference type="InterPro" id="IPR049551">
    <property type="entry name" value="PKS_DH_C"/>
</dbReference>
<evidence type="ECO:0000256" key="7">
    <source>
        <dbReference type="ARBA" id="ARBA00023315"/>
    </source>
</evidence>
<dbReference type="InterPro" id="IPR016035">
    <property type="entry name" value="Acyl_Trfase/lysoPLipase"/>
</dbReference>
<dbReference type="SMART" id="SM00822">
    <property type="entry name" value="PKS_KR"/>
    <property type="match status" value="1"/>
</dbReference>
<comment type="similarity">
    <text evidence="1">Belongs to the carnitine/choline acetyltransferase family.</text>
</comment>
<reference evidence="13" key="1">
    <citation type="submission" date="2022-11" db="EMBL/GenBank/DDBJ databases">
        <title>Chromosomal genome sequence assembly and mating type (MAT) locus characterization of the leprose asexual lichenized fungus Lepraria neglecta (Nyl.) Erichsen.</title>
        <authorList>
            <person name="Allen J.L."/>
            <person name="Pfeffer B."/>
        </authorList>
    </citation>
    <scope>NUCLEOTIDE SEQUENCE</scope>
    <source>
        <strain evidence="13">Allen 5258</strain>
    </source>
</reference>
<dbReference type="InterPro" id="IPR014043">
    <property type="entry name" value="Acyl_transferase_dom"/>
</dbReference>
<dbReference type="InterPro" id="IPR016036">
    <property type="entry name" value="Malonyl_transacylase_ACP-bd"/>
</dbReference>
<keyword evidence="6" id="KW-0511">Multifunctional enzyme</keyword>
<dbReference type="Gene3D" id="3.30.559.70">
    <property type="entry name" value="Choline/Carnitine o-acyltransferase, domain 2"/>
    <property type="match status" value="1"/>
</dbReference>
<dbReference type="InterPro" id="IPR056501">
    <property type="entry name" value="NAD-bd_HRPKS_sdrA"/>
</dbReference>
<keyword evidence="3" id="KW-0597">Phosphoprotein</keyword>
<dbReference type="SUPFAM" id="SSF53335">
    <property type="entry name" value="S-adenosyl-L-methionine-dependent methyltransferases"/>
    <property type="match status" value="1"/>
</dbReference>
<dbReference type="Pfam" id="PF00107">
    <property type="entry name" value="ADH_zinc_N"/>
    <property type="match status" value="1"/>
</dbReference>
<dbReference type="InterPro" id="IPR009081">
    <property type="entry name" value="PP-bd_ACP"/>
</dbReference>
<dbReference type="Pfam" id="PF23297">
    <property type="entry name" value="ACP_SdgA_C"/>
    <property type="match status" value="1"/>
</dbReference>
<dbReference type="Gene3D" id="3.40.366.10">
    <property type="entry name" value="Malonyl-Coenzyme A Acyl Carrier Protein, domain 2"/>
    <property type="match status" value="1"/>
</dbReference>
<evidence type="ECO:0000256" key="4">
    <source>
        <dbReference type="ARBA" id="ARBA00022679"/>
    </source>
</evidence>
<dbReference type="PANTHER" id="PTHR43775">
    <property type="entry name" value="FATTY ACID SYNTHASE"/>
    <property type="match status" value="1"/>
</dbReference>
<evidence type="ECO:0000259" key="12">
    <source>
        <dbReference type="PROSITE" id="PS52019"/>
    </source>
</evidence>
<dbReference type="EMBL" id="JASNWA010000003">
    <property type="protein sequence ID" value="KAK3177895.1"/>
    <property type="molecule type" value="Genomic_DNA"/>
</dbReference>
<dbReference type="InterPro" id="IPR023213">
    <property type="entry name" value="CAT-like_dom_sf"/>
</dbReference>
<dbReference type="Pfam" id="PF23114">
    <property type="entry name" value="NAD-bd_HRPKS_sdrA"/>
    <property type="match status" value="1"/>
</dbReference>
<dbReference type="SUPFAM" id="SSF52777">
    <property type="entry name" value="CoA-dependent acyltransferases"/>
    <property type="match status" value="2"/>
</dbReference>
<evidence type="ECO:0000256" key="9">
    <source>
        <dbReference type="PROSITE-ProRule" id="PRU01363"/>
    </source>
</evidence>
<accession>A0AAE0DPE5</accession>
<dbReference type="Pfam" id="PF00698">
    <property type="entry name" value="Acyl_transf_1"/>
    <property type="match status" value="1"/>
</dbReference>
<dbReference type="GO" id="GO:0016491">
    <property type="term" value="F:oxidoreductase activity"/>
    <property type="evidence" value="ECO:0007669"/>
    <property type="project" value="InterPro"/>
</dbReference>
<dbReference type="SUPFAM" id="SSF51735">
    <property type="entry name" value="NAD(P)-binding Rossmann-fold domains"/>
    <property type="match status" value="2"/>
</dbReference>
<keyword evidence="7" id="KW-0012">Acyltransferase</keyword>
<evidence type="ECO:0000256" key="1">
    <source>
        <dbReference type="ARBA" id="ARBA00005232"/>
    </source>
</evidence>
<dbReference type="SMART" id="SM00829">
    <property type="entry name" value="PKS_ER"/>
    <property type="match status" value="1"/>
</dbReference>